<comment type="caution">
    <text evidence="1">The sequence shown here is derived from an EMBL/GenBank/DDBJ whole genome shotgun (WGS) entry which is preliminary data.</text>
</comment>
<dbReference type="AlphaFoldDB" id="A0A822XY26"/>
<evidence type="ECO:0000313" key="2">
    <source>
        <dbReference type="Proteomes" id="UP000607653"/>
    </source>
</evidence>
<gene>
    <name evidence="1" type="ORF">HUJ06_025129</name>
</gene>
<organism evidence="1 2">
    <name type="scientific">Nelumbo nucifera</name>
    <name type="common">Sacred lotus</name>
    <dbReference type="NCBI Taxonomy" id="4432"/>
    <lineage>
        <taxon>Eukaryota</taxon>
        <taxon>Viridiplantae</taxon>
        <taxon>Streptophyta</taxon>
        <taxon>Embryophyta</taxon>
        <taxon>Tracheophyta</taxon>
        <taxon>Spermatophyta</taxon>
        <taxon>Magnoliopsida</taxon>
        <taxon>Proteales</taxon>
        <taxon>Nelumbonaceae</taxon>
        <taxon>Nelumbo</taxon>
    </lineage>
</organism>
<name>A0A822XY26_NELNU</name>
<dbReference type="Gene3D" id="3.80.10.10">
    <property type="entry name" value="Ribonuclease Inhibitor"/>
    <property type="match status" value="1"/>
</dbReference>
<dbReference type="InterPro" id="IPR032675">
    <property type="entry name" value="LRR_dom_sf"/>
</dbReference>
<dbReference type="EMBL" id="DUZY01000001">
    <property type="protein sequence ID" value="DAD23665.1"/>
    <property type="molecule type" value="Genomic_DNA"/>
</dbReference>
<reference evidence="1 2" key="1">
    <citation type="journal article" date="2020" name="Mol. Biol. Evol.">
        <title>Distinct Expression and Methylation Patterns for Genes with Different Fates following a Single Whole-Genome Duplication in Flowering Plants.</title>
        <authorList>
            <person name="Shi T."/>
            <person name="Rahmani R.S."/>
            <person name="Gugger P.F."/>
            <person name="Wang M."/>
            <person name="Li H."/>
            <person name="Zhang Y."/>
            <person name="Li Z."/>
            <person name="Wang Q."/>
            <person name="Van de Peer Y."/>
            <person name="Marchal K."/>
            <person name="Chen J."/>
        </authorList>
    </citation>
    <scope>NUCLEOTIDE SEQUENCE [LARGE SCALE GENOMIC DNA]</scope>
    <source>
        <tissue evidence="1">Leaf</tissue>
    </source>
</reference>
<dbReference type="SUPFAM" id="SSF52047">
    <property type="entry name" value="RNI-like"/>
    <property type="match status" value="1"/>
</dbReference>
<dbReference type="Proteomes" id="UP000607653">
    <property type="component" value="Unassembled WGS sequence"/>
</dbReference>
<keyword evidence="2" id="KW-1185">Reference proteome</keyword>
<proteinExistence type="predicted"/>
<evidence type="ECO:0000313" key="1">
    <source>
        <dbReference type="EMBL" id="DAD23665.1"/>
    </source>
</evidence>
<accession>A0A822XY26</accession>
<sequence>MISVSYCSSSLFRSEPWFPHPLFTATVHLLPPDSGDGILVVLNPNLLQNWQWNQNPCSFSEITCKDSKISALDLSSILLASDFKSIASSLLSLERLESLVLKRMNITGNLSSASDSWCSEMLSELDLVENGLSSFVLDISRLSSCSSLKSMNLSRNLLGPLNGGKDKVWFQNETS</sequence>
<protein>
    <submittedName>
        <fullName evidence="1">Uncharacterized protein</fullName>
    </submittedName>
</protein>